<evidence type="ECO:0000256" key="1">
    <source>
        <dbReference type="SAM" id="Phobius"/>
    </source>
</evidence>
<dbReference type="AlphaFoldDB" id="A0A1G2PY62"/>
<dbReference type="Gene3D" id="1.25.40.10">
    <property type="entry name" value="Tetratricopeptide repeat domain"/>
    <property type="match status" value="1"/>
</dbReference>
<proteinExistence type="predicted"/>
<dbReference type="SUPFAM" id="SSF48452">
    <property type="entry name" value="TPR-like"/>
    <property type="match status" value="1"/>
</dbReference>
<dbReference type="InterPro" id="IPR011990">
    <property type="entry name" value="TPR-like_helical_dom_sf"/>
</dbReference>
<sequence>MKKKILFIIFVLIVCGGLGFYFYQKLSPKTQNGVTVGQSNSSSSQTAGNTVNIGGVIIQGEGDMKGVKIEPVVITNNKRAVNVPLPDLNKEIKITADMNEEAKRIATDKIQDLSSHLKKDNDNLENWLVLGVYRKTIGDYEGAKEVWEYASVIRPQNSISFNNLGELYAYYLKDNAKAEENYKKAIVNDPSAIYIYRNFFDFYRYFAKDTAKARAILEQGIAANPTTSSDLKNLLDSLN</sequence>
<evidence type="ECO:0000313" key="2">
    <source>
        <dbReference type="EMBL" id="OHA53243.1"/>
    </source>
</evidence>
<organism evidence="2 3">
    <name type="scientific">Candidatus Terrybacteria bacterium RIFCSPLOWO2_02_42_20</name>
    <dbReference type="NCBI Taxonomy" id="1802370"/>
    <lineage>
        <taxon>Bacteria</taxon>
        <taxon>Candidatus Terryibacteriota</taxon>
    </lineage>
</organism>
<name>A0A1G2PY62_9BACT</name>
<accession>A0A1G2PY62</accession>
<keyword evidence="1" id="KW-0472">Membrane</keyword>
<dbReference type="Proteomes" id="UP000177649">
    <property type="component" value="Unassembled WGS sequence"/>
</dbReference>
<keyword evidence="1" id="KW-1133">Transmembrane helix</keyword>
<comment type="caution">
    <text evidence="2">The sequence shown here is derived from an EMBL/GenBank/DDBJ whole genome shotgun (WGS) entry which is preliminary data.</text>
</comment>
<dbReference type="EMBL" id="MHTA01000037">
    <property type="protein sequence ID" value="OHA53243.1"/>
    <property type="molecule type" value="Genomic_DNA"/>
</dbReference>
<gene>
    <name evidence="2" type="ORF">A2Z62_01095</name>
</gene>
<dbReference type="STRING" id="1802370.A2Z62_01095"/>
<reference evidence="2 3" key="1">
    <citation type="journal article" date="2016" name="Nat. Commun.">
        <title>Thousands of microbial genomes shed light on interconnected biogeochemical processes in an aquifer system.</title>
        <authorList>
            <person name="Anantharaman K."/>
            <person name="Brown C.T."/>
            <person name="Hug L.A."/>
            <person name="Sharon I."/>
            <person name="Castelle C.J."/>
            <person name="Probst A.J."/>
            <person name="Thomas B.C."/>
            <person name="Singh A."/>
            <person name="Wilkins M.J."/>
            <person name="Karaoz U."/>
            <person name="Brodie E.L."/>
            <person name="Williams K.H."/>
            <person name="Hubbard S.S."/>
            <person name="Banfield J.F."/>
        </authorList>
    </citation>
    <scope>NUCLEOTIDE SEQUENCE [LARGE SCALE GENOMIC DNA]</scope>
</reference>
<protein>
    <submittedName>
        <fullName evidence="2">Uncharacterized protein</fullName>
    </submittedName>
</protein>
<evidence type="ECO:0000313" key="3">
    <source>
        <dbReference type="Proteomes" id="UP000177649"/>
    </source>
</evidence>
<feature type="transmembrane region" description="Helical" evidence="1">
    <location>
        <begin position="5"/>
        <end position="23"/>
    </location>
</feature>
<keyword evidence="1" id="KW-0812">Transmembrane</keyword>